<evidence type="ECO:0000256" key="5">
    <source>
        <dbReference type="ARBA" id="ARBA00022741"/>
    </source>
</evidence>
<evidence type="ECO:0000256" key="1">
    <source>
        <dbReference type="ARBA" id="ARBA00001946"/>
    </source>
</evidence>
<evidence type="ECO:0000256" key="10">
    <source>
        <dbReference type="HAMAP-Rule" id="MF_00321"/>
    </source>
</evidence>
<evidence type="ECO:0000313" key="12">
    <source>
        <dbReference type="EMBL" id="MBB5693629.1"/>
    </source>
</evidence>
<dbReference type="CDD" id="cd01876">
    <property type="entry name" value="YihA_EngB"/>
    <property type="match status" value="1"/>
</dbReference>
<dbReference type="RefSeq" id="WP_184516163.1">
    <property type="nucleotide sequence ID" value="NZ_JACIJD010000006.1"/>
</dbReference>
<dbReference type="InterPro" id="IPR027417">
    <property type="entry name" value="P-loop_NTPase"/>
</dbReference>
<evidence type="ECO:0000259" key="11">
    <source>
        <dbReference type="PROSITE" id="PS51706"/>
    </source>
</evidence>
<evidence type="ECO:0000256" key="4">
    <source>
        <dbReference type="ARBA" id="ARBA00022723"/>
    </source>
</evidence>
<feature type="domain" description="EngB-type G" evidence="11">
    <location>
        <begin position="47"/>
        <end position="227"/>
    </location>
</feature>
<dbReference type="GO" id="GO:0000917">
    <property type="term" value="P:division septum assembly"/>
    <property type="evidence" value="ECO:0007669"/>
    <property type="project" value="UniProtKB-KW"/>
</dbReference>
<evidence type="ECO:0000256" key="8">
    <source>
        <dbReference type="ARBA" id="ARBA00023210"/>
    </source>
</evidence>
<dbReference type="InterPro" id="IPR019987">
    <property type="entry name" value="GTP-bd_ribosome_bio_YsxC"/>
</dbReference>
<comment type="similarity">
    <text evidence="2 10">Belongs to the TRAFAC class TrmE-Era-EngA-EngB-Septin-like GTPase superfamily. EngB GTPase family.</text>
</comment>
<comment type="cofactor">
    <cofactor evidence="1">
        <name>Mg(2+)</name>
        <dbReference type="ChEBI" id="CHEBI:18420"/>
    </cofactor>
</comment>
<keyword evidence="13" id="KW-1185">Reference proteome</keyword>
<keyword evidence="6" id="KW-0460">Magnesium</keyword>
<keyword evidence="8 10" id="KW-0717">Septation</keyword>
<dbReference type="SUPFAM" id="SSF52540">
    <property type="entry name" value="P-loop containing nucleoside triphosphate hydrolases"/>
    <property type="match status" value="1"/>
</dbReference>
<keyword evidence="7 10" id="KW-0342">GTP-binding</keyword>
<dbReference type="PANTHER" id="PTHR11649">
    <property type="entry name" value="MSS1/TRME-RELATED GTP-BINDING PROTEIN"/>
    <property type="match status" value="1"/>
</dbReference>
<dbReference type="AlphaFoldDB" id="A0A840Y4C3"/>
<organism evidence="12 13">
    <name type="scientific">Muricoccus pecuniae</name>
    <dbReference type="NCBI Taxonomy" id="693023"/>
    <lineage>
        <taxon>Bacteria</taxon>
        <taxon>Pseudomonadati</taxon>
        <taxon>Pseudomonadota</taxon>
        <taxon>Alphaproteobacteria</taxon>
        <taxon>Acetobacterales</taxon>
        <taxon>Roseomonadaceae</taxon>
        <taxon>Muricoccus</taxon>
    </lineage>
</organism>
<dbReference type="GO" id="GO:0046872">
    <property type="term" value="F:metal ion binding"/>
    <property type="evidence" value="ECO:0007669"/>
    <property type="project" value="UniProtKB-KW"/>
</dbReference>
<proteinExistence type="inferred from homology"/>
<keyword evidence="5 10" id="KW-0547">Nucleotide-binding</keyword>
<dbReference type="PANTHER" id="PTHR11649:SF13">
    <property type="entry name" value="ENGB-TYPE G DOMAIN-CONTAINING PROTEIN"/>
    <property type="match status" value="1"/>
</dbReference>
<dbReference type="NCBIfam" id="TIGR03598">
    <property type="entry name" value="GTPase_YsxC"/>
    <property type="match status" value="1"/>
</dbReference>
<dbReference type="Proteomes" id="UP000580654">
    <property type="component" value="Unassembled WGS sequence"/>
</dbReference>
<dbReference type="InterPro" id="IPR030393">
    <property type="entry name" value="G_ENGB_dom"/>
</dbReference>
<accession>A0A840Y4C3</accession>
<evidence type="ECO:0000256" key="9">
    <source>
        <dbReference type="ARBA" id="ARBA00023306"/>
    </source>
</evidence>
<keyword evidence="9 10" id="KW-0131">Cell cycle</keyword>
<dbReference type="HAMAP" id="MF_00321">
    <property type="entry name" value="GTPase_EngB"/>
    <property type="match status" value="1"/>
</dbReference>
<dbReference type="Gene3D" id="3.40.50.300">
    <property type="entry name" value="P-loop containing nucleotide triphosphate hydrolases"/>
    <property type="match status" value="1"/>
</dbReference>
<dbReference type="PROSITE" id="PS51706">
    <property type="entry name" value="G_ENGB"/>
    <property type="match status" value="1"/>
</dbReference>
<name>A0A840Y4C3_9PROT</name>
<evidence type="ECO:0000256" key="6">
    <source>
        <dbReference type="ARBA" id="ARBA00022842"/>
    </source>
</evidence>
<dbReference type="InterPro" id="IPR006073">
    <property type="entry name" value="GTP-bd"/>
</dbReference>
<sequence>MSGAEDRPPQGPGDEEAARIEAGRLLFARPVRFFFAAQKIDALPPAEAPEVAFCGRSNVGKSSLINAMAGHHGLARVSHTPGRTRQLNFFAAGEGTGAPLTIVDMPGYGFAQASKAVKADWQGLMFDYLRGRPTLRRVMLLMDARIETKDGDRAAMDLLGEAAVPFQIVLTKSDDTKPASRLIKRQEEMAELVRKRVAAHPVVLTTSSSKGTGIPELRAALADIAAAG</sequence>
<evidence type="ECO:0000256" key="2">
    <source>
        <dbReference type="ARBA" id="ARBA00009638"/>
    </source>
</evidence>
<reference evidence="12 13" key="1">
    <citation type="submission" date="2020-08" db="EMBL/GenBank/DDBJ databases">
        <title>Genomic Encyclopedia of Type Strains, Phase IV (KMG-IV): sequencing the most valuable type-strain genomes for metagenomic binning, comparative biology and taxonomic classification.</title>
        <authorList>
            <person name="Goeker M."/>
        </authorList>
    </citation>
    <scope>NUCLEOTIDE SEQUENCE [LARGE SCALE GENOMIC DNA]</scope>
    <source>
        <strain evidence="12 13">DSM 25622</strain>
    </source>
</reference>
<dbReference type="Pfam" id="PF01926">
    <property type="entry name" value="MMR_HSR1"/>
    <property type="match status" value="1"/>
</dbReference>
<gene>
    <name evidence="10" type="primary">engB</name>
    <name evidence="12" type="ORF">FHS87_001662</name>
</gene>
<keyword evidence="4" id="KW-0479">Metal-binding</keyword>
<protein>
    <recommendedName>
        <fullName evidence="10">Probable GTP-binding protein EngB</fullName>
    </recommendedName>
</protein>
<dbReference type="EMBL" id="JACIJD010000006">
    <property type="protein sequence ID" value="MBB5693629.1"/>
    <property type="molecule type" value="Genomic_DNA"/>
</dbReference>
<keyword evidence="3 10" id="KW-0132">Cell division</keyword>
<comment type="function">
    <text evidence="10">Necessary for normal cell division and for the maintenance of normal septation.</text>
</comment>
<evidence type="ECO:0000256" key="3">
    <source>
        <dbReference type="ARBA" id="ARBA00022618"/>
    </source>
</evidence>
<comment type="caution">
    <text evidence="12">The sequence shown here is derived from an EMBL/GenBank/DDBJ whole genome shotgun (WGS) entry which is preliminary data.</text>
</comment>
<evidence type="ECO:0000313" key="13">
    <source>
        <dbReference type="Proteomes" id="UP000580654"/>
    </source>
</evidence>
<evidence type="ECO:0000256" key="7">
    <source>
        <dbReference type="ARBA" id="ARBA00023134"/>
    </source>
</evidence>
<dbReference type="GO" id="GO:0005525">
    <property type="term" value="F:GTP binding"/>
    <property type="evidence" value="ECO:0007669"/>
    <property type="project" value="UniProtKB-UniRule"/>
</dbReference>